<feature type="domain" description="Methyltransferase small" evidence="1">
    <location>
        <begin position="26"/>
        <end position="161"/>
    </location>
</feature>
<dbReference type="PROSITE" id="PS00092">
    <property type="entry name" value="N6_MTASE"/>
    <property type="match status" value="1"/>
</dbReference>
<accession>U4KSB1</accession>
<organism evidence="2 3">
    <name type="scientific">Alteracholeplasma palmae (strain ATCC 49389 / J233)</name>
    <name type="common">Acholeplasma palmae</name>
    <dbReference type="NCBI Taxonomy" id="1318466"/>
    <lineage>
        <taxon>Bacteria</taxon>
        <taxon>Bacillati</taxon>
        <taxon>Mycoplasmatota</taxon>
        <taxon>Mollicutes</taxon>
        <taxon>Acholeplasmatales</taxon>
        <taxon>Acholeplasmataceae</taxon>
        <taxon>Acholeplasma</taxon>
    </lineage>
</organism>
<dbReference type="InterPro" id="IPR007848">
    <property type="entry name" value="Small_mtfrase_dom"/>
</dbReference>
<dbReference type="Gene3D" id="3.40.50.150">
    <property type="entry name" value="Vaccinia Virus protein VP39"/>
    <property type="match status" value="1"/>
</dbReference>
<keyword evidence="3" id="KW-1185">Reference proteome</keyword>
<evidence type="ECO:0000313" key="2">
    <source>
        <dbReference type="EMBL" id="CCV64886.1"/>
    </source>
</evidence>
<dbReference type="GO" id="GO:0003676">
    <property type="term" value="F:nucleic acid binding"/>
    <property type="evidence" value="ECO:0007669"/>
    <property type="project" value="InterPro"/>
</dbReference>
<sequence>MVTRDLIGSNKKIKQETGMSFNLDTILLSLFIKTRKSDKKIVDVGTGNGALMLYLSEKTKAKIIGVEIQEKRYHLALENIKLNSLEDQLSCHHIDYNEIDFMKDIDMVVSNPPFFKVNQETKRNLSLDSEIARHEIYLNLEQLIKKTSQILKHGGSFYMIHRPDRLTDIMNLCNKFDLVVKEIQFVHPYIHKEPNHLLIKAVKKGNEGVKILPPLVIYQSQNEYTEYFKAVYSKKD</sequence>
<dbReference type="Pfam" id="PF05175">
    <property type="entry name" value="MTS"/>
    <property type="match status" value="1"/>
</dbReference>
<reference evidence="2 3" key="1">
    <citation type="journal article" date="2013" name="J. Mol. Microbiol. Biotechnol.">
        <title>Analysis of the Complete Genomes of Acholeplasma brassicae , A. palmae and A. laidlawii and Their Comparison to the Obligate Parasites from ' Candidatus Phytoplasma'.</title>
        <authorList>
            <person name="Kube M."/>
            <person name="Siewert C."/>
            <person name="Migdoll A.M."/>
            <person name="Duduk B."/>
            <person name="Holz S."/>
            <person name="Rabus R."/>
            <person name="Seemuller E."/>
            <person name="Mitrovic J."/>
            <person name="Muller I."/>
            <person name="Buttner C."/>
            <person name="Reinhardt R."/>
        </authorList>
    </citation>
    <scope>NUCLEOTIDE SEQUENCE [LARGE SCALE GENOMIC DNA]</scope>
    <source>
        <strain evidence="2 3">J233</strain>
    </source>
</reference>
<keyword evidence="2" id="KW-0808">Transferase</keyword>
<dbReference type="Proteomes" id="UP000032740">
    <property type="component" value="Chromosome"/>
</dbReference>
<dbReference type="KEGG" id="apal:BN85413090"/>
<dbReference type="PANTHER" id="PTHR47739:SF1">
    <property type="entry name" value="TRNA1(VAL) (ADENINE(37)-N6)-METHYLTRANSFERASE"/>
    <property type="match status" value="1"/>
</dbReference>
<protein>
    <submittedName>
        <fullName evidence="2">Methyltransferase</fullName>
    </submittedName>
</protein>
<keyword evidence="2" id="KW-0489">Methyltransferase</keyword>
<dbReference type="InterPro" id="IPR002052">
    <property type="entry name" value="DNA_methylase_N6_adenine_CS"/>
</dbReference>
<dbReference type="InterPro" id="IPR029063">
    <property type="entry name" value="SAM-dependent_MTases_sf"/>
</dbReference>
<dbReference type="AlphaFoldDB" id="U4KSB1"/>
<dbReference type="PANTHER" id="PTHR47739">
    <property type="entry name" value="TRNA1(VAL) (ADENINE(37)-N6)-METHYLTRANSFERASE"/>
    <property type="match status" value="1"/>
</dbReference>
<evidence type="ECO:0000259" key="1">
    <source>
        <dbReference type="Pfam" id="PF05175"/>
    </source>
</evidence>
<gene>
    <name evidence="2" type="ORF">BN85413090</name>
</gene>
<name>U4KSB1_ALTPJ</name>
<dbReference type="EMBL" id="FO681347">
    <property type="protein sequence ID" value="CCV64886.1"/>
    <property type="molecule type" value="Genomic_DNA"/>
</dbReference>
<dbReference type="SUPFAM" id="SSF53335">
    <property type="entry name" value="S-adenosyl-L-methionine-dependent methyltransferases"/>
    <property type="match status" value="1"/>
</dbReference>
<dbReference type="STRING" id="1318466.BN85413090"/>
<dbReference type="GO" id="GO:0008757">
    <property type="term" value="F:S-adenosylmethionine-dependent methyltransferase activity"/>
    <property type="evidence" value="ECO:0007669"/>
    <property type="project" value="UniProtKB-ARBA"/>
</dbReference>
<dbReference type="GO" id="GO:0032259">
    <property type="term" value="P:methylation"/>
    <property type="evidence" value="ECO:0007669"/>
    <property type="project" value="UniProtKB-KW"/>
</dbReference>
<proteinExistence type="predicted"/>
<dbReference type="CDD" id="cd02440">
    <property type="entry name" value="AdoMet_MTases"/>
    <property type="match status" value="1"/>
</dbReference>
<dbReference type="HOGENOM" id="CLU_061983_3_0_14"/>
<dbReference type="InterPro" id="IPR050210">
    <property type="entry name" value="tRNA_Adenine-N(6)_MTase"/>
</dbReference>
<dbReference type="GO" id="GO:0008170">
    <property type="term" value="F:N-methyltransferase activity"/>
    <property type="evidence" value="ECO:0007669"/>
    <property type="project" value="UniProtKB-ARBA"/>
</dbReference>
<evidence type="ECO:0000313" key="3">
    <source>
        <dbReference type="Proteomes" id="UP000032740"/>
    </source>
</evidence>